<proteinExistence type="predicted"/>
<gene>
    <name evidence="1" type="ORF">QAD02_023391</name>
</gene>
<keyword evidence="2" id="KW-1185">Reference proteome</keyword>
<evidence type="ECO:0000313" key="1">
    <source>
        <dbReference type="EMBL" id="KAJ8687597.1"/>
    </source>
</evidence>
<dbReference type="Proteomes" id="UP001239111">
    <property type="component" value="Chromosome 1"/>
</dbReference>
<comment type="caution">
    <text evidence="1">The sequence shown here is derived from an EMBL/GenBank/DDBJ whole genome shotgun (WGS) entry which is preliminary data.</text>
</comment>
<dbReference type="EMBL" id="CM056741">
    <property type="protein sequence ID" value="KAJ8687597.1"/>
    <property type="molecule type" value="Genomic_DNA"/>
</dbReference>
<evidence type="ECO:0000313" key="2">
    <source>
        <dbReference type="Proteomes" id="UP001239111"/>
    </source>
</evidence>
<name>A0ACC2PZ25_9HYME</name>
<organism evidence="1 2">
    <name type="scientific">Eretmocerus hayati</name>
    <dbReference type="NCBI Taxonomy" id="131215"/>
    <lineage>
        <taxon>Eukaryota</taxon>
        <taxon>Metazoa</taxon>
        <taxon>Ecdysozoa</taxon>
        <taxon>Arthropoda</taxon>
        <taxon>Hexapoda</taxon>
        <taxon>Insecta</taxon>
        <taxon>Pterygota</taxon>
        <taxon>Neoptera</taxon>
        <taxon>Endopterygota</taxon>
        <taxon>Hymenoptera</taxon>
        <taxon>Apocrita</taxon>
        <taxon>Proctotrupomorpha</taxon>
        <taxon>Chalcidoidea</taxon>
        <taxon>Aphelinidae</taxon>
        <taxon>Aphelininae</taxon>
        <taxon>Eretmocerus</taxon>
    </lineage>
</organism>
<protein>
    <submittedName>
        <fullName evidence="1">Uncharacterized protein</fullName>
    </submittedName>
</protein>
<reference evidence="1" key="1">
    <citation type="submission" date="2023-04" db="EMBL/GenBank/DDBJ databases">
        <title>A chromosome-level genome assembly of the parasitoid wasp Eretmocerus hayati.</title>
        <authorList>
            <person name="Zhong Y."/>
            <person name="Liu S."/>
            <person name="Liu Y."/>
        </authorList>
    </citation>
    <scope>NUCLEOTIDE SEQUENCE</scope>
    <source>
        <strain evidence="1">ZJU_SS_LIU_2023</strain>
    </source>
</reference>
<sequence length="479" mass="51755">MWWPTETQRILLGLVCGVLLGLSLRHIRTTPWSERELMYLQFPGELFLRGVTCLVMPLVVSSIVSASSNLSRGSDSIGTKALIYYITTTTLGIALCVTLSQTIQPGKWGSSTTNLTDNGQKTHIKFVTTDTFLDLMRNLIPENIVQACLYQYQTVLVEPKQNESGEIPAYEMGITHRYSPGTNVLGLVFWGLLLGLALGSMPKKDRQPLQKFFYSLSAATAALVDYLIKAAPLGVMFLISGKIARATGYGSSGNDAELLQIKRLGLFVLTVFAGLALQALLVLPMLYFTATRRSPYSLMSKCYPALLTAFATSSSSATVPTTIRCLDKLGVDNDVSRFLAPIGATINMDGIALYESLGALFIMQMRQIELSLAQVVAVSITCTLSCIGAAGMPSGGYPMLIGVLNSLGIPAEDVALIIAVDSFVDRFRTMVNIVADCLGAGIISESVKKTDVQQADNEAAAMSKTYYPVTQDLEQIAKS</sequence>
<accession>A0ACC2PZ25</accession>